<organism evidence="2 3">
    <name type="scientific">Algibacter miyuki</name>
    <dbReference type="NCBI Taxonomy" id="1306933"/>
    <lineage>
        <taxon>Bacteria</taxon>
        <taxon>Pseudomonadati</taxon>
        <taxon>Bacteroidota</taxon>
        <taxon>Flavobacteriia</taxon>
        <taxon>Flavobacteriales</taxon>
        <taxon>Flavobacteriaceae</taxon>
        <taxon>Algibacter</taxon>
    </lineage>
</organism>
<name>A0ABV5GVV2_9FLAO</name>
<dbReference type="Gene3D" id="3.90.550.20">
    <property type="match status" value="1"/>
</dbReference>
<evidence type="ECO:0000313" key="2">
    <source>
        <dbReference type="EMBL" id="MFB9103759.1"/>
    </source>
</evidence>
<dbReference type="Pfam" id="PF04488">
    <property type="entry name" value="Gly_transf_sug"/>
    <property type="match status" value="1"/>
</dbReference>
<evidence type="ECO:0000256" key="1">
    <source>
        <dbReference type="ARBA" id="ARBA00022679"/>
    </source>
</evidence>
<sequence length="257" mass="30059">MIPKIIHFCWLSNDAYPPLIKKCINTWKEKLPDYEFVLWDTNRFNLDDNIWAKQAFESKKYAFAADYIRLHAVYNYGGIYLDTDIEVIKSFNNLLERPYFIGSEGDGIIEAGVLGAEKHSDWVKQSLDYYTGKEFIKIDGNFNTKPLPNIMTEQISQIKTFKETVPENISAAKMREDSNTIFMFSKDYFCAKNHGTGVIEKTTNTYCIHHYAMSWLPNKTTFLPNLKRKLMRLFGVNSVDRVIYLLRLRELKDTLKK</sequence>
<dbReference type="RefSeq" id="WP_290269557.1">
    <property type="nucleotide sequence ID" value="NZ_JAUFQP010000007.1"/>
</dbReference>
<dbReference type="InterPro" id="IPR029044">
    <property type="entry name" value="Nucleotide-diphossugar_trans"/>
</dbReference>
<reference evidence="2 3" key="1">
    <citation type="submission" date="2024-09" db="EMBL/GenBank/DDBJ databases">
        <authorList>
            <person name="Sun Q."/>
            <person name="Mori K."/>
        </authorList>
    </citation>
    <scope>NUCLEOTIDE SEQUENCE [LARGE SCALE GENOMIC DNA]</scope>
    <source>
        <strain evidence="2 3">CECT 8300</strain>
    </source>
</reference>
<dbReference type="InterPro" id="IPR051706">
    <property type="entry name" value="Glycosyltransferase_domain"/>
</dbReference>
<evidence type="ECO:0000313" key="3">
    <source>
        <dbReference type="Proteomes" id="UP001589590"/>
    </source>
</evidence>
<dbReference type="EMBL" id="JBHMFA010000001">
    <property type="protein sequence ID" value="MFB9103759.1"/>
    <property type="molecule type" value="Genomic_DNA"/>
</dbReference>
<keyword evidence="1" id="KW-0808">Transferase</keyword>
<accession>A0ABV5GVV2</accession>
<dbReference type="PANTHER" id="PTHR32385:SF15">
    <property type="entry name" value="INOSITOL PHOSPHOCERAMIDE MANNOSYLTRANSFERASE 1"/>
    <property type="match status" value="1"/>
</dbReference>
<dbReference type="PANTHER" id="PTHR32385">
    <property type="entry name" value="MANNOSYL PHOSPHORYLINOSITOL CERAMIDE SYNTHASE"/>
    <property type="match status" value="1"/>
</dbReference>
<gene>
    <name evidence="2" type="ORF">ACFFU1_02525</name>
</gene>
<proteinExistence type="predicted"/>
<keyword evidence="3" id="KW-1185">Reference proteome</keyword>
<protein>
    <submittedName>
        <fullName evidence="2">Glycosyltransferase family 32 protein</fullName>
    </submittedName>
</protein>
<comment type="caution">
    <text evidence="2">The sequence shown here is derived from an EMBL/GenBank/DDBJ whole genome shotgun (WGS) entry which is preliminary data.</text>
</comment>
<dbReference type="SUPFAM" id="SSF53448">
    <property type="entry name" value="Nucleotide-diphospho-sugar transferases"/>
    <property type="match status" value="1"/>
</dbReference>
<dbReference type="InterPro" id="IPR007577">
    <property type="entry name" value="GlycoTrfase_DXD_sugar-bd_CS"/>
</dbReference>
<dbReference type="Proteomes" id="UP001589590">
    <property type="component" value="Unassembled WGS sequence"/>
</dbReference>